<evidence type="ECO:0000256" key="1">
    <source>
        <dbReference type="SAM" id="Coils"/>
    </source>
</evidence>
<feature type="region of interest" description="Disordered" evidence="2">
    <location>
        <begin position="253"/>
        <end position="325"/>
    </location>
</feature>
<feature type="coiled-coil region" evidence="1">
    <location>
        <begin position="342"/>
        <end position="397"/>
    </location>
</feature>
<dbReference type="Proteomes" id="UP000198211">
    <property type="component" value="Unassembled WGS sequence"/>
</dbReference>
<keyword evidence="4" id="KW-1185">Reference proteome</keyword>
<dbReference type="OrthoDB" id="167710at2759"/>
<feature type="compositionally biased region" description="Basic and acidic residues" evidence="2">
    <location>
        <begin position="9"/>
        <end position="22"/>
    </location>
</feature>
<proteinExistence type="predicted"/>
<evidence type="ECO:0000313" key="4">
    <source>
        <dbReference type="Proteomes" id="UP000198211"/>
    </source>
</evidence>
<keyword evidence="1" id="KW-0175">Coiled coil</keyword>
<organism evidence="3 4">
    <name type="scientific">Phytophthora megakarya</name>
    <dbReference type="NCBI Taxonomy" id="4795"/>
    <lineage>
        <taxon>Eukaryota</taxon>
        <taxon>Sar</taxon>
        <taxon>Stramenopiles</taxon>
        <taxon>Oomycota</taxon>
        <taxon>Peronosporomycetes</taxon>
        <taxon>Peronosporales</taxon>
        <taxon>Peronosporaceae</taxon>
        <taxon>Phytophthora</taxon>
    </lineage>
</organism>
<comment type="caution">
    <text evidence="3">The sequence shown here is derived from an EMBL/GenBank/DDBJ whole genome shotgun (WGS) entry which is preliminary data.</text>
</comment>
<reference evidence="4" key="1">
    <citation type="submission" date="2017-03" db="EMBL/GenBank/DDBJ databases">
        <title>Phytopthora megakarya and P. palmivora, two closely related causual agents of cacao black pod achieved similar genome size and gene model numbers by different mechanisms.</title>
        <authorList>
            <person name="Ali S."/>
            <person name="Shao J."/>
            <person name="Larry D.J."/>
            <person name="Kronmiller B."/>
            <person name="Shen D."/>
            <person name="Strem M.D."/>
            <person name="Melnick R.L."/>
            <person name="Guiltinan M.J."/>
            <person name="Tyler B.M."/>
            <person name="Meinhardt L.W."/>
            <person name="Bailey B.A."/>
        </authorList>
    </citation>
    <scope>NUCLEOTIDE SEQUENCE [LARGE SCALE GENOMIC DNA]</scope>
    <source>
        <strain evidence="4">zdho120</strain>
    </source>
</reference>
<gene>
    <name evidence="3" type="ORF">PHMEG_00024644</name>
</gene>
<dbReference type="EMBL" id="NBNE01005428">
    <property type="protein sequence ID" value="OWZ03597.1"/>
    <property type="molecule type" value="Genomic_DNA"/>
</dbReference>
<accession>A0A225VFN5</accession>
<sequence length="429" mass="47773">MAAGSDDNEQTRENEDERRESADSCQPPVDGSLLDGVSPPSDHGALTSARSCCWRSCKKVPKEGDGCIMCECSRDGCVRTVHAACASTMLVQFGAPRKFNSVPCGKRCFNALTKQPQTAPTQQKKRVPWHNDGPTAAVSSLSVLVDWMTDGNNYNRYRGGDSESGESKTTIAGEVISKIEAAGITTPRSAKDITNKISALESLFRSAEDWRHCSGQGREYNDPSIRDGLIQRCSLYFQLRDIMIDRASTHPSLLSTDSAARQEDTEDENDSSSDVTDSPRDSIGVTNAAAQPSTTLPVRPASTPISIAQRPTKRSRTSGESEQTPFIKMKKIQLAQQRDFQMQDLEIRKRTLELQEREAETRKQQYLDETRAIDARITEANAQAEKLRQEAEHWRQQRKIDLLRERNKLQQEGVAQDDIDALLPLSTYF</sequence>
<feature type="region of interest" description="Disordered" evidence="2">
    <location>
        <begin position="1"/>
        <end position="47"/>
    </location>
</feature>
<dbReference type="STRING" id="4795.A0A225VFN5"/>
<dbReference type="PANTHER" id="PTHR33324">
    <property type="entry name" value="EXPRESSED PROTEIN"/>
    <property type="match status" value="1"/>
</dbReference>
<feature type="compositionally biased region" description="Polar residues" evidence="2">
    <location>
        <begin position="284"/>
        <end position="296"/>
    </location>
</feature>
<evidence type="ECO:0000256" key="2">
    <source>
        <dbReference type="SAM" id="MobiDB-lite"/>
    </source>
</evidence>
<dbReference type="PANTHER" id="PTHR33324:SF2">
    <property type="entry name" value="MYB_SANT-LIKE DNA-BINDING DOMAIN-CONTAINING PROTEIN"/>
    <property type="match status" value="1"/>
</dbReference>
<dbReference type="AlphaFoldDB" id="A0A225VFN5"/>
<name>A0A225VFN5_9STRA</name>
<protein>
    <submittedName>
        <fullName evidence="3">Uncharacterized protein</fullName>
    </submittedName>
</protein>
<evidence type="ECO:0000313" key="3">
    <source>
        <dbReference type="EMBL" id="OWZ03597.1"/>
    </source>
</evidence>